<keyword evidence="4" id="KW-1185">Reference proteome</keyword>
<sequence length="259" mass="29409">MAKPSIFSKDYEKRMRVRKKRIVFAVLILVVLVIFATIYIRGIFKNFTGNTNNVKSNVVSNKNETKDSNVTKQQTTTPNKEEKKEQQYNIQLSDGTNVNAVYETKNNEKTFKNVSPAESNVFYSISPNSKSMVLLDSKAQSIILLDIDGNKQDITNPKYVSTNGTEITKESQLSAQPDYMWCSSPRFVSDDKIAYISQLPWIGKNTKYIWTENIKDKTHSLIQGIEGEDIKFDKITDKGLTVIIDGKTMYLTSNDSISE</sequence>
<gene>
    <name evidence="3" type="ORF">I6U48_05130</name>
</gene>
<evidence type="ECO:0000256" key="1">
    <source>
        <dbReference type="SAM" id="MobiDB-lite"/>
    </source>
</evidence>
<accession>A0A949TKR8</accession>
<dbReference type="RefSeq" id="WP_218319334.1">
    <property type="nucleotide sequence ID" value="NZ_JAEEGC010000022.1"/>
</dbReference>
<evidence type="ECO:0000256" key="2">
    <source>
        <dbReference type="SAM" id="Phobius"/>
    </source>
</evidence>
<keyword evidence="2" id="KW-0472">Membrane</keyword>
<feature type="transmembrane region" description="Helical" evidence="2">
    <location>
        <begin position="21"/>
        <end position="40"/>
    </location>
</feature>
<proteinExistence type="predicted"/>
<reference evidence="3" key="1">
    <citation type="submission" date="2020-12" db="EMBL/GenBank/DDBJ databases">
        <title>Clostridium thailandense sp. nov., a novel acetogenic bacterium isolated from peat land soil in Thailand.</title>
        <authorList>
            <person name="Chaikitkaew S."/>
            <person name="Birkeland N.K."/>
        </authorList>
    </citation>
    <scope>NUCLEOTIDE SEQUENCE</scope>
    <source>
        <strain evidence="3">PL3</strain>
    </source>
</reference>
<dbReference type="EMBL" id="JAEEGC010000022">
    <property type="protein sequence ID" value="MBV7272297.1"/>
    <property type="molecule type" value="Genomic_DNA"/>
</dbReference>
<keyword evidence="2" id="KW-0812">Transmembrane</keyword>
<feature type="region of interest" description="Disordered" evidence="1">
    <location>
        <begin position="58"/>
        <end position="86"/>
    </location>
</feature>
<organism evidence="3 4">
    <name type="scientific">Clostridium thailandense</name>
    <dbReference type="NCBI Taxonomy" id="2794346"/>
    <lineage>
        <taxon>Bacteria</taxon>
        <taxon>Bacillati</taxon>
        <taxon>Bacillota</taxon>
        <taxon>Clostridia</taxon>
        <taxon>Eubacteriales</taxon>
        <taxon>Clostridiaceae</taxon>
        <taxon>Clostridium</taxon>
    </lineage>
</organism>
<name>A0A949TKR8_9CLOT</name>
<evidence type="ECO:0008006" key="5">
    <source>
        <dbReference type="Google" id="ProtNLM"/>
    </source>
</evidence>
<evidence type="ECO:0000313" key="4">
    <source>
        <dbReference type="Proteomes" id="UP000694308"/>
    </source>
</evidence>
<dbReference type="AlphaFoldDB" id="A0A949TKR8"/>
<comment type="caution">
    <text evidence="3">The sequence shown here is derived from an EMBL/GenBank/DDBJ whole genome shotgun (WGS) entry which is preliminary data.</text>
</comment>
<protein>
    <recommendedName>
        <fullName evidence="5">tRNA (Guanine-N1)-methyltransferase</fullName>
    </recommendedName>
</protein>
<keyword evidence="2" id="KW-1133">Transmembrane helix</keyword>
<evidence type="ECO:0000313" key="3">
    <source>
        <dbReference type="EMBL" id="MBV7272297.1"/>
    </source>
</evidence>
<dbReference type="Proteomes" id="UP000694308">
    <property type="component" value="Unassembled WGS sequence"/>
</dbReference>